<sequence>MTMDFVSSEIEAGPKLPPALIELSISKTWTLSGSSDQTMMNSTVPGPSRCVPLARAMSTVEKGNMRFVIFDAPSESNLINYLEELKLRNVTCIVRVCEPTYDKSIAEKNGIKVYDFAFADGTCPPQEVILSFLQICDERFSAPGSTQAIGVHCIAGLGRAPVLVAIALIESGMIPIEVIEFVRKHRRGAFNSVQLAYLADTYKVMKRKGHSVETGLKKKNSGIFESFARVFKK</sequence>
<dbReference type="CDD" id="cd14500">
    <property type="entry name" value="PTP-IVa"/>
    <property type="match status" value="1"/>
</dbReference>
<keyword evidence="13" id="KW-1185">Reference proteome</keyword>
<keyword evidence="4" id="KW-0378">Hydrolase</keyword>
<evidence type="ECO:0000256" key="4">
    <source>
        <dbReference type="ARBA" id="ARBA00022801"/>
    </source>
</evidence>
<comment type="caution">
    <text evidence="12">The sequence shown here is derived from an EMBL/GenBank/DDBJ whole genome shotgun (WGS) entry which is preliminary data.</text>
</comment>
<evidence type="ECO:0000256" key="8">
    <source>
        <dbReference type="ARBA" id="ARBA00023289"/>
    </source>
</evidence>
<gene>
    <name evidence="12" type="ORF">CcCBS67573_g04731</name>
</gene>
<dbReference type="PANTHER" id="PTHR23339">
    <property type="entry name" value="TYROSINE SPECIFIC PROTEIN PHOSPHATASE AND DUAL SPECIFICITY PROTEIN PHOSPHATASE"/>
    <property type="match status" value="1"/>
</dbReference>
<evidence type="ECO:0000256" key="6">
    <source>
        <dbReference type="ARBA" id="ARBA00023157"/>
    </source>
</evidence>
<dbReference type="SUPFAM" id="SSF52799">
    <property type="entry name" value="(Phosphotyrosine protein) phosphatases II"/>
    <property type="match status" value="1"/>
</dbReference>
<dbReference type="InterPro" id="IPR000387">
    <property type="entry name" value="Tyr_Pase_dom"/>
</dbReference>
<comment type="similarity">
    <text evidence="1">Belongs to the protein-tyrosine phosphatase family.</text>
</comment>
<dbReference type="STRING" id="246404.A0A507FE08"/>
<evidence type="ECO:0000256" key="3">
    <source>
        <dbReference type="ARBA" id="ARBA00022481"/>
    </source>
</evidence>
<protein>
    <recommendedName>
        <fullName evidence="2">protein-tyrosine-phosphatase</fullName>
        <ecNumber evidence="2">3.1.3.48</ecNumber>
    </recommendedName>
</protein>
<keyword evidence="7" id="KW-0449">Lipoprotein</keyword>
<dbReference type="Pfam" id="PF22785">
    <property type="entry name" value="Tc-R-P"/>
    <property type="match status" value="1"/>
</dbReference>
<evidence type="ECO:0000256" key="7">
    <source>
        <dbReference type="ARBA" id="ARBA00023288"/>
    </source>
</evidence>
<dbReference type="OrthoDB" id="5632at2759"/>
<feature type="domain" description="Tyrosine specific protein phosphatases" evidence="11">
    <location>
        <begin position="130"/>
        <end position="197"/>
    </location>
</feature>
<dbReference type="AlphaFoldDB" id="A0A507FE08"/>
<dbReference type="InterPro" id="IPR050561">
    <property type="entry name" value="PTP"/>
</dbReference>
<name>A0A507FE08_9FUNG</name>
<dbReference type="EC" id="3.1.3.48" evidence="2"/>
<proteinExistence type="inferred from homology"/>
<accession>A0A507FE08</accession>
<dbReference type="Proteomes" id="UP000320333">
    <property type="component" value="Unassembled WGS sequence"/>
</dbReference>
<dbReference type="PROSITE" id="PS50054">
    <property type="entry name" value="TYR_PHOSPHATASE_DUAL"/>
    <property type="match status" value="1"/>
</dbReference>
<evidence type="ECO:0000256" key="9">
    <source>
        <dbReference type="ARBA" id="ARBA00051722"/>
    </source>
</evidence>
<comment type="catalytic activity">
    <reaction evidence="9">
        <text>O-phospho-L-tyrosyl-[protein] + H2O = L-tyrosyl-[protein] + phosphate</text>
        <dbReference type="Rhea" id="RHEA:10684"/>
        <dbReference type="Rhea" id="RHEA-COMP:10136"/>
        <dbReference type="Rhea" id="RHEA-COMP:20101"/>
        <dbReference type="ChEBI" id="CHEBI:15377"/>
        <dbReference type="ChEBI" id="CHEBI:43474"/>
        <dbReference type="ChEBI" id="CHEBI:46858"/>
        <dbReference type="ChEBI" id="CHEBI:61978"/>
        <dbReference type="EC" id="3.1.3.48"/>
    </reaction>
</comment>
<keyword evidence="8" id="KW-0636">Prenylation</keyword>
<keyword evidence="3" id="KW-0488">Methylation</keyword>
<dbReference type="SMART" id="SM00404">
    <property type="entry name" value="PTPc_motif"/>
    <property type="match status" value="1"/>
</dbReference>
<dbReference type="InterPro" id="IPR003595">
    <property type="entry name" value="Tyr_Pase_cat"/>
</dbReference>
<dbReference type="FunFam" id="3.90.190.10:FF:000086">
    <property type="entry name" value="Protein tyrosine phosphatase-like protein"/>
    <property type="match status" value="1"/>
</dbReference>
<evidence type="ECO:0000256" key="2">
    <source>
        <dbReference type="ARBA" id="ARBA00013064"/>
    </source>
</evidence>
<evidence type="ECO:0000259" key="10">
    <source>
        <dbReference type="PROSITE" id="PS50054"/>
    </source>
</evidence>
<organism evidence="12 13">
    <name type="scientific">Chytriomyces confervae</name>
    <dbReference type="NCBI Taxonomy" id="246404"/>
    <lineage>
        <taxon>Eukaryota</taxon>
        <taxon>Fungi</taxon>
        <taxon>Fungi incertae sedis</taxon>
        <taxon>Chytridiomycota</taxon>
        <taxon>Chytridiomycota incertae sedis</taxon>
        <taxon>Chytridiomycetes</taxon>
        <taxon>Chytridiales</taxon>
        <taxon>Chytriomycetaceae</taxon>
        <taxon>Chytriomyces</taxon>
    </lineage>
</organism>
<feature type="domain" description="Tyrosine-protein phosphatase" evidence="10">
    <location>
        <begin position="58"/>
        <end position="211"/>
    </location>
</feature>
<dbReference type="EMBL" id="QEAP01000151">
    <property type="protein sequence ID" value="TPX73985.1"/>
    <property type="molecule type" value="Genomic_DNA"/>
</dbReference>
<dbReference type="InterPro" id="IPR020422">
    <property type="entry name" value="TYR_PHOSPHATASE_DUAL_dom"/>
</dbReference>
<dbReference type="PROSITE" id="PS50056">
    <property type="entry name" value="TYR_PHOSPHATASE_2"/>
    <property type="match status" value="1"/>
</dbReference>
<dbReference type="Gene3D" id="3.90.190.10">
    <property type="entry name" value="Protein tyrosine phosphatase superfamily"/>
    <property type="match status" value="1"/>
</dbReference>
<keyword evidence="5" id="KW-0904">Protein phosphatase</keyword>
<dbReference type="GO" id="GO:0004725">
    <property type="term" value="F:protein tyrosine phosphatase activity"/>
    <property type="evidence" value="ECO:0007669"/>
    <property type="project" value="UniProtKB-EC"/>
</dbReference>
<keyword evidence="6" id="KW-1015">Disulfide bond</keyword>
<evidence type="ECO:0000259" key="11">
    <source>
        <dbReference type="PROSITE" id="PS50056"/>
    </source>
</evidence>
<evidence type="ECO:0000313" key="13">
    <source>
        <dbReference type="Proteomes" id="UP000320333"/>
    </source>
</evidence>
<reference evidence="12 13" key="1">
    <citation type="journal article" date="2019" name="Sci. Rep.">
        <title>Comparative genomics of chytrid fungi reveal insights into the obligate biotrophic and pathogenic lifestyle of Synchytrium endobioticum.</title>
        <authorList>
            <person name="van de Vossenberg B.T.L.H."/>
            <person name="Warris S."/>
            <person name="Nguyen H.D.T."/>
            <person name="van Gent-Pelzer M.P.E."/>
            <person name="Joly D.L."/>
            <person name="van de Geest H.C."/>
            <person name="Bonants P.J.M."/>
            <person name="Smith D.S."/>
            <person name="Levesque C.A."/>
            <person name="van der Lee T.A.J."/>
        </authorList>
    </citation>
    <scope>NUCLEOTIDE SEQUENCE [LARGE SCALE GENOMIC DNA]</scope>
    <source>
        <strain evidence="12 13">CBS 675.73</strain>
    </source>
</reference>
<evidence type="ECO:0000256" key="1">
    <source>
        <dbReference type="ARBA" id="ARBA00009580"/>
    </source>
</evidence>
<dbReference type="GO" id="GO:0005737">
    <property type="term" value="C:cytoplasm"/>
    <property type="evidence" value="ECO:0007669"/>
    <property type="project" value="UniProtKB-ARBA"/>
</dbReference>
<evidence type="ECO:0000313" key="12">
    <source>
        <dbReference type="EMBL" id="TPX73985.1"/>
    </source>
</evidence>
<evidence type="ECO:0000256" key="5">
    <source>
        <dbReference type="ARBA" id="ARBA00022912"/>
    </source>
</evidence>
<dbReference type="InterPro" id="IPR029021">
    <property type="entry name" value="Prot-tyrosine_phosphatase-like"/>
</dbReference>